<organism evidence="3 4">
    <name type="scientific">Trichuris muris</name>
    <name type="common">Mouse whipworm</name>
    <dbReference type="NCBI Taxonomy" id="70415"/>
    <lineage>
        <taxon>Eukaryota</taxon>
        <taxon>Metazoa</taxon>
        <taxon>Ecdysozoa</taxon>
        <taxon>Nematoda</taxon>
        <taxon>Enoplea</taxon>
        <taxon>Dorylaimia</taxon>
        <taxon>Trichinellida</taxon>
        <taxon>Trichuridae</taxon>
        <taxon>Trichuris</taxon>
    </lineage>
</organism>
<proteinExistence type="inferred from homology"/>
<keyword evidence="3" id="KW-1185">Reference proteome</keyword>
<evidence type="ECO:0000256" key="2">
    <source>
        <dbReference type="ARBA" id="ARBA00022946"/>
    </source>
</evidence>
<dbReference type="Proteomes" id="UP000046395">
    <property type="component" value="Unassembled WGS sequence"/>
</dbReference>
<dbReference type="Pfam" id="PF02536">
    <property type="entry name" value="mTERF"/>
    <property type="match status" value="1"/>
</dbReference>
<dbReference type="AlphaFoldDB" id="A0A5S6QAZ5"/>
<dbReference type="STRING" id="70415.A0A5S6QAZ5"/>
<dbReference type="Gene3D" id="1.25.70.10">
    <property type="entry name" value="Transcription termination factor 3, mitochondrial"/>
    <property type="match status" value="1"/>
</dbReference>
<name>A0A5S6QAZ5_TRIMR</name>
<dbReference type="InterPro" id="IPR038538">
    <property type="entry name" value="MTERF_sf"/>
</dbReference>
<evidence type="ECO:0000313" key="3">
    <source>
        <dbReference type="Proteomes" id="UP000046395"/>
    </source>
</evidence>
<sequence length="304" mass="34208">MHRLLEAITDRLSSNGHIVLPSSDACQQTAILALAKQDLSDNEIIDIVSSNVEILRISNEEINSALNLFALFGVSPASAVRLILAGGRSLKVEDVQSLLNHLLAQGISTKYFEKMLEKCSDLLKLTPTQVDEKFAVLLDFFSHKQCLFTVSHYPDVLLRQAGDLRSKYEFLHLNIGLSSAQVSQSRWFAHPLSKLQLRFECACRCGVYEIPDVRQERQSRLVKHNPKLPWKNTESSVKCTLVKWNAEKHKTLVYLTQASSSQNSLDLRLNALLLHFRCCHLSVILLRFVYLGAGAMHHKSKTAS</sequence>
<accession>A0A5S6QAZ5</accession>
<reference evidence="4" key="1">
    <citation type="submission" date="2019-12" db="UniProtKB">
        <authorList>
            <consortium name="WormBaseParasite"/>
        </authorList>
    </citation>
    <scope>IDENTIFICATION</scope>
</reference>
<protein>
    <submittedName>
        <fullName evidence="4">Uncharacterized protein</fullName>
    </submittedName>
</protein>
<comment type="similarity">
    <text evidence="1">Belongs to the mTERF family.</text>
</comment>
<dbReference type="WBParaSite" id="TMUE_1000004384.1">
    <property type="protein sequence ID" value="TMUE_1000004384.1"/>
    <property type="gene ID" value="WBGene00288175"/>
</dbReference>
<keyword evidence="2" id="KW-0809">Transit peptide</keyword>
<dbReference type="InterPro" id="IPR003690">
    <property type="entry name" value="MTERF"/>
</dbReference>
<dbReference type="GO" id="GO:0003676">
    <property type="term" value="F:nucleic acid binding"/>
    <property type="evidence" value="ECO:0007669"/>
    <property type="project" value="InterPro"/>
</dbReference>
<evidence type="ECO:0000256" key="1">
    <source>
        <dbReference type="ARBA" id="ARBA00007692"/>
    </source>
</evidence>
<evidence type="ECO:0000313" key="4">
    <source>
        <dbReference type="WBParaSite" id="TMUE_1000004384.1"/>
    </source>
</evidence>